<dbReference type="GO" id="GO:0020037">
    <property type="term" value="F:heme binding"/>
    <property type="evidence" value="ECO:0007669"/>
    <property type="project" value="InterPro"/>
</dbReference>
<dbReference type="AlphaFoldDB" id="A0AAI8VAZ5"/>
<dbReference type="InterPro" id="IPR017972">
    <property type="entry name" value="Cyt_P450_CS"/>
</dbReference>
<sequence length="392" mass="44563">MNSGTGDGGLIWEQDPVKRRKVAKKLLPAFSTKAIKTKEPVMHQHMDLFIEKMKSVGQGPEGVDLDKWMVGLAMDLSADLAYGRELHHTRDGKSSDFMDTLLGTNLLVMMIQLSKKFRLLRPLVFLFVPPRLMIKVPRAFKMNTQAVQSRIDNRGKTKHPDFVDYMVPADGPGPTTKQEKLHIEQVALQLFIAGFDPIQLLFFGCLFFFLKDPDVLDTVKQELITNFQSYDEITPDALTHLPYLNACIHETLRVHSVSAAGMPRTSPGAVVDGIYIPKGVVVQTSYFTIGRNPQNFHDPLNYHPARWLPSDHPKYEARFANDKLKSIYPFGLGPRVCAGREVAWSMIGLFLGKVLWTFDLEMIKGQDATFDKDYSLHIMWYKPNVRVRFVPR</sequence>
<dbReference type="InterPro" id="IPR002401">
    <property type="entry name" value="Cyt_P450_E_grp-I"/>
</dbReference>
<evidence type="ECO:0000256" key="5">
    <source>
        <dbReference type="ARBA" id="ARBA00023004"/>
    </source>
</evidence>
<organism evidence="8 9">
    <name type="scientific">Anthostomella pinea</name>
    <dbReference type="NCBI Taxonomy" id="933095"/>
    <lineage>
        <taxon>Eukaryota</taxon>
        <taxon>Fungi</taxon>
        <taxon>Dikarya</taxon>
        <taxon>Ascomycota</taxon>
        <taxon>Pezizomycotina</taxon>
        <taxon>Sordariomycetes</taxon>
        <taxon>Xylariomycetidae</taxon>
        <taxon>Xylariales</taxon>
        <taxon>Xylariaceae</taxon>
        <taxon>Anthostomella</taxon>
    </lineage>
</organism>
<evidence type="ECO:0000256" key="1">
    <source>
        <dbReference type="ARBA" id="ARBA00001971"/>
    </source>
</evidence>
<dbReference type="EMBL" id="CAUWAG010000006">
    <property type="protein sequence ID" value="CAJ2504342.1"/>
    <property type="molecule type" value="Genomic_DNA"/>
</dbReference>
<dbReference type="InterPro" id="IPR036396">
    <property type="entry name" value="Cyt_P450_sf"/>
</dbReference>
<dbReference type="PANTHER" id="PTHR24305">
    <property type="entry name" value="CYTOCHROME P450"/>
    <property type="match status" value="1"/>
</dbReference>
<dbReference type="Gene3D" id="1.10.630.10">
    <property type="entry name" value="Cytochrome P450"/>
    <property type="match status" value="1"/>
</dbReference>
<feature type="binding site" description="axial binding residue" evidence="6">
    <location>
        <position position="337"/>
    </location>
    <ligand>
        <name>heme</name>
        <dbReference type="ChEBI" id="CHEBI:30413"/>
    </ligand>
    <ligandPart>
        <name>Fe</name>
        <dbReference type="ChEBI" id="CHEBI:18248"/>
    </ligandPart>
</feature>
<evidence type="ECO:0000313" key="9">
    <source>
        <dbReference type="Proteomes" id="UP001295740"/>
    </source>
</evidence>
<gene>
    <name evidence="8" type="ORF">KHLLAP_LOCUS4810</name>
</gene>
<dbReference type="PROSITE" id="PS00086">
    <property type="entry name" value="CYTOCHROME_P450"/>
    <property type="match status" value="1"/>
</dbReference>
<proteinExistence type="inferred from homology"/>
<dbReference type="Pfam" id="PF00067">
    <property type="entry name" value="p450"/>
    <property type="match status" value="1"/>
</dbReference>
<dbReference type="GO" id="GO:0004497">
    <property type="term" value="F:monooxygenase activity"/>
    <property type="evidence" value="ECO:0007669"/>
    <property type="project" value="UniProtKB-KW"/>
</dbReference>
<keyword evidence="5 6" id="KW-0408">Iron</keyword>
<keyword evidence="4 6" id="KW-0479">Metal-binding</keyword>
<evidence type="ECO:0000256" key="7">
    <source>
        <dbReference type="RuleBase" id="RU000461"/>
    </source>
</evidence>
<comment type="similarity">
    <text evidence="2 7">Belongs to the cytochrome P450 family.</text>
</comment>
<evidence type="ECO:0000256" key="3">
    <source>
        <dbReference type="ARBA" id="ARBA00022617"/>
    </source>
</evidence>
<evidence type="ECO:0000256" key="6">
    <source>
        <dbReference type="PIRSR" id="PIRSR602401-1"/>
    </source>
</evidence>
<reference evidence="8" key="1">
    <citation type="submission" date="2023-10" db="EMBL/GenBank/DDBJ databases">
        <authorList>
            <person name="Hackl T."/>
        </authorList>
    </citation>
    <scope>NUCLEOTIDE SEQUENCE</scope>
</reference>
<dbReference type="PRINTS" id="PR00463">
    <property type="entry name" value="EP450I"/>
</dbReference>
<dbReference type="PANTHER" id="PTHR24305:SF210">
    <property type="entry name" value="CYTOCHROME P450 MONOOXYGENASE ASQL-RELATED"/>
    <property type="match status" value="1"/>
</dbReference>
<evidence type="ECO:0000313" key="8">
    <source>
        <dbReference type="EMBL" id="CAJ2504342.1"/>
    </source>
</evidence>
<accession>A0AAI8VAZ5</accession>
<comment type="cofactor">
    <cofactor evidence="1 6">
        <name>heme</name>
        <dbReference type="ChEBI" id="CHEBI:30413"/>
    </cofactor>
</comment>
<dbReference type="SUPFAM" id="SSF48264">
    <property type="entry name" value="Cytochrome P450"/>
    <property type="match status" value="1"/>
</dbReference>
<comment type="caution">
    <text evidence="8">The sequence shown here is derived from an EMBL/GenBank/DDBJ whole genome shotgun (WGS) entry which is preliminary data.</text>
</comment>
<evidence type="ECO:0000256" key="4">
    <source>
        <dbReference type="ARBA" id="ARBA00022723"/>
    </source>
</evidence>
<keyword evidence="3 6" id="KW-0349">Heme</keyword>
<dbReference type="Proteomes" id="UP001295740">
    <property type="component" value="Unassembled WGS sequence"/>
</dbReference>
<keyword evidence="7" id="KW-0503">Monooxygenase</keyword>
<keyword evidence="7" id="KW-0560">Oxidoreductase</keyword>
<dbReference type="GO" id="GO:0016705">
    <property type="term" value="F:oxidoreductase activity, acting on paired donors, with incorporation or reduction of molecular oxygen"/>
    <property type="evidence" value="ECO:0007669"/>
    <property type="project" value="InterPro"/>
</dbReference>
<dbReference type="GO" id="GO:0005506">
    <property type="term" value="F:iron ion binding"/>
    <property type="evidence" value="ECO:0007669"/>
    <property type="project" value="InterPro"/>
</dbReference>
<dbReference type="InterPro" id="IPR050121">
    <property type="entry name" value="Cytochrome_P450_monoxygenase"/>
</dbReference>
<dbReference type="InterPro" id="IPR001128">
    <property type="entry name" value="Cyt_P450"/>
</dbReference>
<name>A0AAI8VAZ5_9PEZI</name>
<keyword evidence="9" id="KW-1185">Reference proteome</keyword>
<dbReference type="PRINTS" id="PR00385">
    <property type="entry name" value="P450"/>
</dbReference>
<protein>
    <submittedName>
        <fullName evidence="8">Uu.00g117360.m01.CDS01</fullName>
    </submittedName>
</protein>
<evidence type="ECO:0000256" key="2">
    <source>
        <dbReference type="ARBA" id="ARBA00010617"/>
    </source>
</evidence>